<keyword evidence="3" id="KW-1185">Reference proteome</keyword>
<reference evidence="2" key="1">
    <citation type="submission" date="2022-09" db="EMBL/GenBank/DDBJ databases">
        <title>Rhodovastum sp. nov. RN2-1 isolated from soil in Seongnam, South Korea.</title>
        <authorList>
            <person name="Le N.T."/>
        </authorList>
    </citation>
    <scope>NUCLEOTIDE SEQUENCE</scope>
    <source>
        <strain evidence="2">RN2-1</strain>
    </source>
</reference>
<sequence>MRVAAALMSFALPCLAATAQAAGWQDLYQSSAIVTGTVATTRADGLAQCLRDVLVKVSGNPALLDDPRVDALGGTAAELVEDFAYLDRQSDMPRHDEQGSRDRPFTLIAHFAPTKIDAALAALGEQPWRADRPPLLVRITVRDRNATFPMTADADADERQRQALLASAERYGMRVVLLPKDRLAVGAAPPGSVPLDGTLTWSDAAFGWVGEWRLAWQGRDIAWGITGVSFDEAFRNAVRGAMGVLSGHAEAVSQH</sequence>
<dbReference type="Proteomes" id="UP001165679">
    <property type="component" value="Unassembled WGS sequence"/>
</dbReference>
<dbReference type="EMBL" id="JAPDNT010000006">
    <property type="protein sequence ID" value="MCW3474988.1"/>
    <property type="molecule type" value="Genomic_DNA"/>
</dbReference>
<dbReference type="AlphaFoldDB" id="A0AA41YMY3"/>
<evidence type="ECO:0000256" key="1">
    <source>
        <dbReference type="SAM" id="SignalP"/>
    </source>
</evidence>
<accession>A0AA41YMY3</accession>
<feature type="signal peptide" evidence="1">
    <location>
        <begin position="1"/>
        <end position="21"/>
    </location>
</feature>
<protein>
    <submittedName>
        <fullName evidence="2">DUF2066 domain-containing protein</fullName>
    </submittedName>
</protein>
<name>A0AA41YMY3_9PROT</name>
<keyword evidence="1" id="KW-0732">Signal</keyword>
<proteinExistence type="predicted"/>
<reference evidence="2" key="2">
    <citation type="submission" date="2022-10" db="EMBL/GenBank/DDBJ databases">
        <authorList>
            <person name="Trinh H.N."/>
        </authorList>
    </citation>
    <scope>NUCLEOTIDE SEQUENCE</scope>
    <source>
        <strain evidence="2">RN2-1</strain>
    </source>
</reference>
<evidence type="ECO:0000313" key="3">
    <source>
        <dbReference type="Proteomes" id="UP001165679"/>
    </source>
</evidence>
<comment type="caution">
    <text evidence="2">The sequence shown here is derived from an EMBL/GenBank/DDBJ whole genome shotgun (WGS) entry which is preliminary data.</text>
</comment>
<feature type="chain" id="PRO_5041272754" evidence="1">
    <location>
        <begin position="22"/>
        <end position="255"/>
    </location>
</feature>
<dbReference type="InterPro" id="IPR018642">
    <property type="entry name" value="DUF2066"/>
</dbReference>
<dbReference type="Pfam" id="PF09839">
    <property type="entry name" value="DUF2066"/>
    <property type="match status" value="1"/>
</dbReference>
<dbReference type="RefSeq" id="WP_264713671.1">
    <property type="nucleotide sequence ID" value="NZ_JAPDNT010000006.1"/>
</dbReference>
<gene>
    <name evidence="2" type="ORF">OL599_10425</name>
</gene>
<evidence type="ECO:0000313" key="2">
    <source>
        <dbReference type="EMBL" id="MCW3474988.1"/>
    </source>
</evidence>
<organism evidence="2 3">
    <name type="scientific">Limobrevibacterium gyesilva</name>
    <dbReference type="NCBI Taxonomy" id="2991712"/>
    <lineage>
        <taxon>Bacteria</taxon>
        <taxon>Pseudomonadati</taxon>
        <taxon>Pseudomonadota</taxon>
        <taxon>Alphaproteobacteria</taxon>
        <taxon>Acetobacterales</taxon>
        <taxon>Acetobacteraceae</taxon>
        <taxon>Limobrevibacterium</taxon>
    </lineage>
</organism>